<accession>A0A1C6TJ55</accession>
<dbReference type="SUPFAM" id="SSF53474">
    <property type="entry name" value="alpha/beta-Hydrolases"/>
    <property type="match status" value="1"/>
</dbReference>
<evidence type="ECO:0000256" key="1">
    <source>
        <dbReference type="ARBA" id="ARBA00008645"/>
    </source>
</evidence>
<dbReference type="RefSeq" id="WP_141725457.1">
    <property type="nucleotide sequence ID" value="NZ_FMHW01000002.1"/>
</dbReference>
<dbReference type="OrthoDB" id="3325701at2"/>
<comment type="similarity">
    <text evidence="1">Belongs to the AB hydrolase superfamily.</text>
</comment>
<organism evidence="2 3">
    <name type="scientific">Micromonospora pallida</name>
    <dbReference type="NCBI Taxonomy" id="145854"/>
    <lineage>
        <taxon>Bacteria</taxon>
        <taxon>Bacillati</taxon>
        <taxon>Actinomycetota</taxon>
        <taxon>Actinomycetes</taxon>
        <taxon>Micromonosporales</taxon>
        <taxon>Micromonosporaceae</taxon>
        <taxon>Micromonospora</taxon>
    </lineage>
</organism>
<dbReference type="InterPro" id="IPR050261">
    <property type="entry name" value="FrsA_esterase"/>
</dbReference>
<name>A0A1C6TJ55_9ACTN</name>
<dbReference type="PANTHER" id="PTHR22946">
    <property type="entry name" value="DIENELACTONE HYDROLASE DOMAIN-CONTAINING PROTEIN-RELATED"/>
    <property type="match status" value="1"/>
</dbReference>
<protein>
    <submittedName>
        <fullName evidence="2">Alpha/beta hydrolase family protein</fullName>
    </submittedName>
</protein>
<evidence type="ECO:0000313" key="3">
    <source>
        <dbReference type="Proteomes" id="UP000198959"/>
    </source>
</evidence>
<dbReference type="Proteomes" id="UP000198959">
    <property type="component" value="Unassembled WGS sequence"/>
</dbReference>
<reference evidence="3" key="1">
    <citation type="submission" date="2016-06" db="EMBL/GenBank/DDBJ databases">
        <authorList>
            <person name="Varghese N."/>
            <person name="Submissions Spin"/>
        </authorList>
    </citation>
    <scope>NUCLEOTIDE SEQUENCE [LARGE SCALE GENOMIC DNA]</scope>
    <source>
        <strain evidence="3">DSM 43817</strain>
    </source>
</reference>
<keyword evidence="2" id="KW-0378">Hydrolase</keyword>
<dbReference type="AlphaFoldDB" id="A0A1C6TJ55"/>
<dbReference type="STRING" id="145854.GA0074692_6445"/>
<dbReference type="GO" id="GO:0016787">
    <property type="term" value="F:hydrolase activity"/>
    <property type="evidence" value="ECO:0007669"/>
    <property type="project" value="UniProtKB-KW"/>
</dbReference>
<dbReference type="Gene3D" id="3.40.50.1820">
    <property type="entry name" value="alpha/beta hydrolase"/>
    <property type="match status" value="1"/>
</dbReference>
<dbReference type="InterPro" id="IPR029058">
    <property type="entry name" value="AB_hydrolase_fold"/>
</dbReference>
<gene>
    <name evidence="2" type="ORF">GA0074692_6445</name>
</gene>
<dbReference type="EMBL" id="FMHW01000002">
    <property type="protein sequence ID" value="SCL41687.1"/>
    <property type="molecule type" value="Genomic_DNA"/>
</dbReference>
<keyword evidence="3" id="KW-1185">Reference proteome</keyword>
<evidence type="ECO:0000313" key="2">
    <source>
        <dbReference type="EMBL" id="SCL41687.1"/>
    </source>
</evidence>
<sequence>MSTSERWSDSSEPGLFAGDVDVRETMRLFDYDADVPLDVQVGSTTQADDLSAVDISYDDSTGRRAVASLVSRPGVRGPGIVISHGGSADGRHYFVPEAIALAELGFTVLLTASFFPRHGDITASTDATRANIRTQRRGLDVLVEWAGADPARLGFFGHSSGAFQGAWLSAVEPRLTGLVLVSGGAGTLVRVAESDLTESEKTGPYLTYLHRFDPAHFVAVAGRRRLLFQHGSKDPVIPRAEARRLYEAAAPPRRWLEYPCDHGMTAVHPQARRDRAEFFSSL</sequence>
<proteinExistence type="inferred from homology"/>